<name>A0AAD4TTE9_OVIAM</name>
<keyword evidence="15" id="KW-0456">Lyase</keyword>
<evidence type="ECO:0000256" key="2">
    <source>
        <dbReference type="ARBA" id="ARBA00004609"/>
    </source>
</evidence>
<evidence type="ECO:0000256" key="5">
    <source>
        <dbReference type="ARBA" id="ARBA00012925"/>
    </source>
</evidence>
<keyword evidence="11" id="KW-0862">Zinc</keyword>
<dbReference type="GO" id="GO:0005886">
    <property type="term" value="C:plasma membrane"/>
    <property type="evidence" value="ECO:0007669"/>
    <property type="project" value="UniProtKB-SubCell"/>
</dbReference>
<dbReference type="InterPro" id="IPR001148">
    <property type="entry name" value="CA_dom"/>
</dbReference>
<dbReference type="PANTHER" id="PTHR18952:SF95">
    <property type="entry name" value="CARBONIC ANHYDRASE 4"/>
    <property type="match status" value="1"/>
</dbReference>
<evidence type="ECO:0000313" key="23">
    <source>
        <dbReference type="EMBL" id="KAI4533001.1"/>
    </source>
</evidence>
<comment type="catalytic activity">
    <reaction evidence="20">
        <text>hydrogencarbonate + H(+) = CO2 + H2O</text>
        <dbReference type="Rhea" id="RHEA:10748"/>
        <dbReference type="ChEBI" id="CHEBI:15377"/>
        <dbReference type="ChEBI" id="CHEBI:15378"/>
        <dbReference type="ChEBI" id="CHEBI:16526"/>
        <dbReference type="ChEBI" id="CHEBI:17544"/>
        <dbReference type="EC" id="4.2.1.1"/>
    </reaction>
    <physiologicalReaction direction="left-to-right" evidence="20">
        <dbReference type="Rhea" id="RHEA:10749"/>
    </physiologicalReaction>
    <physiologicalReaction direction="right-to-left" evidence="20">
        <dbReference type="Rhea" id="RHEA:10750"/>
    </physiologicalReaction>
</comment>
<evidence type="ECO:0000256" key="1">
    <source>
        <dbReference type="ARBA" id="ARBA00001947"/>
    </source>
</evidence>
<evidence type="ECO:0000256" key="11">
    <source>
        <dbReference type="ARBA" id="ARBA00022833"/>
    </source>
</evidence>
<evidence type="ECO:0000256" key="16">
    <source>
        <dbReference type="ARBA" id="ARBA00023288"/>
    </source>
</evidence>
<evidence type="ECO:0000256" key="10">
    <source>
        <dbReference type="ARBA" id="ARBA00022729"/>
    </source>
</evidence>
<accession>A0AAD4TTE9</accession>
<keyword evidence="13" id="KW-1015">Disulfide bond</keyword>
<evidence type="ECO:0000313" key="24">
    <source>
        <dbReference type="Proteomes" id="UP001214576"/>
    </source>
</evidence>
<dbReference type="Proteomes" id="UP001214576">
    <property type="component" value="Unassembled WGS sequence"/>
</dbReference>
<reference evidence="23" key="1">
    <citation type="submission" date="2022-03" db="EMBL/GenBank/DDBJ databases">
        <title>Genomic analyses of argali, domestic sheep and their hybrids provide insights into chromosomal evolution, heterosis and genetic basis of agronomic traits.</title>
        <authorList>
            <person name="Li M."/>
        </authorList>
    </citation>
    <scope>NUCLEOTIDE SEQUENCE</scope>
    <source>
        <strain evidence="23">CAU-MHL-2022a</strain>
        <tissue evidence="23">Skin</tissue>
    </source>
</reference>
<dbReference type="Pfam" id="PF00194">
    <property type="entry name" value="Carb_anhydrase"/>
    <property type="match status" value="1"/>
</dbReference>
<keyword evidence="8" id="KW-0336">GPI-anchor</keyword>
<keyword evidence="24" id="KW-1185">Reference proteome</keyword>
<keyword evidence="14" id="KW-0325">Glycoprotein</keyword>
<dbReference type="InterPro" id="IPR023561">
    <property type="entry name" value="Carbonic_anhydrase_a-class"/>
</dbReference>
<sequence length="312" mass="35110">MRLLLALLVLAAAPPLARAASHWCYQIQAKPSNYTCLGPDEWEGSCQNNRQSPINIVTAKTQLDPNLGRFSFSGYNTKHRWVVENNGHTVMVSLGNMALITGGGLSTQYRAKQLHLHWSKAMDRGSEHTFNGERFAMEIHIVHEKEKGLSRNASQNQFAEDEVAVLAFMVEDGPKNVNFQPLVEALSDIPRPNMNTTMNSSVSLFDLLPEEESLRHYFRYLGSLTTPTCDEKVVWTVFQEPVQLHRDQILAFSQKLFYDHEQRVTMTDNVRPVQSLGQRQVFRSGAPGLLLSQPLPTLLASALACLMVGFLW</sequence>
<evidence type="ECO:0000256" key="14">
    <source>
        <dbReference type="ARBA" id="ARBA00023180"/>
    </source>
</evidence>
<feature type="chain" id="PRO_5041949966" description="Carbonic anhydrase 4" evidence="21">
    <location>
        <begin position="20"/>
        <end position="312"/>
    </location>
</feature>
<evidence type="ECO:0000256" key="13">
    <source>
        <dbReference type="ARBA" id="ARBA00023157"/>
    </source>
</evidence>
<evidence type="ECO:0000256" key="9">
    <source>
        <dbReference type="ARBA" id="ARBA00022723"/>
    </source>
</evidence>
<evidence type="ECO:0000256" key="3">
    <source>
        <dbReference type="ARBA" id="ARBA00010718"/>
    </source>
</evidence>
<evidence type="ECO:0000256" key="21">
    <source>
        <dbReference type="SAM" id="SignalP"/>
    </source>
</evidence>
<evidence type="ECO:0000256" key="20">
    <source>
        <dbReference type="ARBA" id="ARBA00049061"/>
    </source>
</evidence>
<comment type="caution">
    <text evidence="23">The sequence shown here is derived from an EMBL/GenBank/DDBJ whole genome shotgun (WGS) entry which is preliminary data.</text>
</comment>
<evidence type="ECO:0000256" key="8">
    <source>
        <dbReference type="ARBA" id="ARBA00022622"/>
    </source>
</evidence>
<keyword evidence="10 21" id="KW-0732">Signal</keyword>
<proteinExistence type="inferred from homology"/>
<evidence type="ECO:0000256" key="7">
    <source>
        <dbReference type="ARBA" id="ARBA00022475"/>
    </source>
</evidence>
<evidence type="ECO:0000256" key="4">
    <source>
        <dbReference type="ARBA" id="ARBA00011736"/>
    </source>
</evidence>
<evidence type="ECO:0000256" key="15">
    <source>
        <dbReference type="ARBA" id="ARBA00023239"/>
    </source>
</evidence>
<evidence type="ECO:0000256" key="17">
    <source>
        <dbReference type="ARBA" id="ARBA00032271"/>
    </source>
</evidence>
<feature type="domain" description="Alpha-carbonic anhydrase" evidence="22">
    <location>
        <begin position="21"/>
        <end position="285"/>
    </location>
</feature>
<comment type="function">
    <text evidence="19">Catalyzes the reversible hydration of carbon dioxide into bicarbonate and protons and thus is essential to maintaining intracellular and extracellular pH. May stimulate the sodium/bicarbonate transporter activity of SLC4A4 that acts in pH homeostasis. It is essential for acid overload removal from the retina and retina epithelium, and acid release in the choriocapillaris in the choroid.</text>
</comment>
<keyword evidence="9" id="KW-0479">Metal-binding</keyword>
<dbReference type="PROSITE" id="PS51144">
    <property type="entry name" value="ALPHA_CA_2"/>
    <property type="match status" value="1"/>
</dbReference>
<evidence type="ECO:0000256" key="18">
    <source>
        <dbReference type="ARBA" id="ARBA00032355"/>
    </source>
</evidence>
<comment type="subunit">
    <text evidence="4">Interacts with SLC4A4.</text>
</comment>
<dbReference type="GO" id="GO:0098552">
    <property type="term" value="C:side of membrane"/>
    <property type="evidence" value="ECO:0007669"/>
    <property type="project" value="UniProtKB-KW"/>
</dbReference>
<dbReference type="AlphaFoldDB" id="A0AAD4TTE9"/>
<dbReference type="CDD" id="cd03117">
    <property type="entry name" value="alpha_CA_IV_XV_like"/>
    <property type="match status" value="1"/>
</dbReference>
<protein>
    <recommendedName>
        <fullName evidence="6">Carbonic anhydrase 4</fullName>
        <ecNumber evidence="5">4.2.1.1</ecNumber>
    </recommendedName>
    <alternativeName>
        <fullName evidence="18">Carbonate dehydratase IV</fullName>
    </alternativeName>
    <alternativeName>
        <fullName evidence="17">Carbonic anhydrase IV</fullName>
    </alternativeName>
</protein>
<evidence type="ECO:0000256" key="6">
    <source>
        <dbReference type="ARBA" id="ARBA00014205"/>
    </source>
</evidence>
<comment type="similarity">
    <text evidence="3">Belongs to the alpha-carbonic anhydrase family.</text>
</comment>
<dbReference type="InterPro" id="IPR036398">
    <property type="entry name" value="CA_dom_sf"/>
</dbReference>
<dbReference type="SMART" id="SM01057">
    <property type="entry name" value="Carb_anhydrase"/>
    <property type="match status" value="1"/>
</dbReference>
<dbReference type="EMBL" id="JAKZEL010000020">
    <property type="protein sequence ID" value="KAI4533001.1"/>
    <property type="molecule type" value="Genomic_DNA"/>
</dbReference>
<dbReference type="GO" id="GO:0008270">
    <property type="term" value="F:zinc ion binding"/>
    <property type="evidence" value="ECO:0007669"/>
    <property type="project" value="InterPro"/>
</dbReference>
<dbReference type="SUPFAM" id="SSF51069">
    <property type="entry name" value="Carbonic anhydrase"/>
    <property type="match status" value="1"/>
</dbReference>
<keyword evidence="16" id="KW-0449">Lipoprotein</keyword>
<dbReference type="GO" id="GO:0004089">
    <property type="term" value="F:carbonate dehydratase activity"/>
    <property type="evidence" value="ECO:0007669"/>
    <property type="project" value="UniProtKB-EC"/>
</dbReference>
<gene>
    <name evidence="23" type="ORF">MG293_016020</name>
</gene>
<evidence type="ECO:0000259" key="22">
    <source>
        <dbReference type="PROSITE" id="PS51144"/>
    </source>
</evidence>
<dbReference type="FunFam" id="3.10.200.10:FF:000003">
    <property type="entry name" value="Carbonic anhydrase 12"/>
    <property type="match status" value="1"/>
</dbReference>
<organism evidence="23 24">
    <name type="scientific">Ovis ammon polii</name>
    <dbReference type="NCBI Taxonomy" id="230172"/>
    <lineage>
        <taxon>Eukaryota</taxon>
        <taxon>Metazoa</taxon>
        <taxon>Chordata</taxon>
        <taxon>Craniata</taxon>
        <taxon>Vertebrata</taxon>
        <taxon>Euteleostomi</taxon>
        <taxon>Mammalia</taxon>
        <taxon>Eutheria</taxon>
        <taxon>Laurasiatheria</taxon>
        <taxon>Artiodactyla</taxon>
        <taxon>Ruminantia</taxon>
        <taxon>Pecora</taxon>
        <taxon>Bovidae</taxon>
        <taxon>Caprinae</taxon>
        <taxon>Ovis</taxon>
    </lineage>
</organism>
<dbReference type="PANTHER" id="PTHR18952">
    <property type="entry name" value="CARBONIC ANHYDRASE"/>
    <property type="match status" value="1"/>
</dbReference>
<keyword evidence="12" id="KW-0472">Membrane</keyword>
<evidence type="ECO:0000256" key="19">
    <source>
        <dbReference type="ARBA" id="ARBA00045603"/>
    </source>
</evidence>
<keyword evidence="7" id="KW-1003">Cell membrane</keyword>
<evidence type="ECO:0000256" key="12">
    <source>
        <dbReference type="ARBA" id="ARBA00023136"/>
    </source>
</evidence>
<comment type="subcellular location">
    <subcellularLocation>
        <location evidence="2">Cell membrane</location>
        <topology evidence="2">Lipid-anchor</topology>
        <topology evidence="2">GPI-anchor</topology>
    </subcellularLocation>
</comment>
<dbReference type="InterPro" id="IPR041874">
    <property type="entry name" value="CA4/CA15"/>
</dbReference>
<comment type="cofactor">
    <cofactor evidence="1">
        <name>Zn(2+)</name>
        <dbReference type="ChEBI" id="CHEBI:29105"/>
    </cofactor>
</comment>
<dbReference type="Gene3D" id="3.10.200.10">
    <property type="entry name" value="Alpha carbonic anhydrase"/>
    <property type="match status" value="1"/>
</dbReference>
<dbReference type="EC" id="4.2.1.1" evidence="5"/>
<feature type="signal peptide" evidence="21">
    <location>
        <begin position="1"/>
        <end position="19"/>
    </location>
</feature>